<protein>
    <submittedName>
        <fullName evidence="1">Uncharacterized protein</fullName>
    </submittedName>
</protein>
<gene>
    <name evidence="1" type="ORF">NCTC11165_02257</name>
</gene>
<evidence type="ECO:0000313" key="1">
    <source>
        <dbReference type="EMBL" id="SPU45932.1"/>
    </source>
</evidence>
<sequence length="448" mass="50050">MSEIVRHAQMSFEEMKTLGFRDFLGPKLTDQNGRQWTLGRAAIERFHELAERAVDDSPYRRRLDTKAAFESILRGYGAEYLRIDRSGTSPEEDRGRLAAWIEAAGQQCETLTHFIPCQIGMKQAGCASIGPVTFGSVENAISQLSGPLQASRDTERERDPQRSSFVTDKCDAYLQAFSDVAQVTVPDCDPPTSRRIAEEAVQAAINTLHLLAGAYPTEDMRAGGPAMASIETASIALKEDGEILLSWKKSWEGAGIHSKFWATLSEPQRAQRMDALSVAISTIINRTDPHFVASRFLDAVAWYSDAVRERSKPAAIVKYLTAMERLLWTGERGPGVTRRLSERTAALCFSAVDWDFEQLEAEVREAYDLRSGIVHGRLSATDPKVMRNHRLCKRVARDLLLTWLDRYGPGFALETSIQKAKMHFDAFVKEVKEETAKRKLTEPTTACA</sequence>
<name>A0A2X1AZ70_BREDI</name>
<accession>A0A2X1AZ70</accession>
<proteinExistence type="predicted"/>
<dbReference type="AlphaFoldDB" id="A0A2X1AZ70"/>
<organism evidence="1 2">
    <name type="scientific">Brevundimonas diminuta</name>
    <name type="common">Pseudomonas diminuta</name>
    <dbReference type="NCBI Taxonomy" id="293"/>
    <lineage>
        <taxon>Bacteria</taxon>
        <taxon>Pseudomonadati</taxon>
        <taxon>Pseudomonadota</taxon>
        <taxon>Alphaproteobacteria</taxon>
        <taxon>Caulobacterales</taxon>
        <taxon>Caulobacteraceae</taxon>
        <taxon>Brevundimonas</taxon>
    </lineage>
</organism>
<evidence type="ECO:0000313" key="2">
    <source>
        <dbReference type="Proteomes" id="UP000250358"/>
    </source>
</evidence>
<reference evidence="1 2" key="1">
    <citation type="submission" date="2018-06" db="EMBL/GenBank/DDBJ databases">
        <authorList>
            <consortium name="Pathogen Informatics"/>
            <person name="Doyle S."/>
        </authorList>
    </citation>
    <scope>NUCLEOTIDE SEQUENCE [LARGE SCALE GENOMIC DNA]</scope>
    <source>
        <strain evidence="1 2">NCTC11165</strain>
    </source>
</reference>
<dbReference type="Proteomes" id="UP000250358">
    <property type="component" value="Unassembled WGS sequence"/>
</dbReference>
<dbReference type="EMBL" id="UAQM01000022">
    <property type="protein sequence ID" value="SPU45932.1"/>
    <property type="molecule type" value="Genomic_DNA"/>
</dbReference>